<evidence type="ECO:0000313" key="2">
    <source>
        <dbReference type="Proteomes" id="UP000238982"/>
    </source>
</evidence>
<organism evidence="1 2">
    <name type="scientific">Burkholderia multivorans</name>
    <dbReference type="NCBI Taxonomy" id="87883"/>
    <lineage>
        <taxon>Bacteria</taxon>
        <taxon>Pseudomonadati</taxon>
        <taxon>Pseudomonadota</taxon>
        <taxon>Betaproteobacteria</taxon>
        <taxon>Burkholderiales</taxon>
        <taxon>Burkholderiaceae</taxon>
        <taxon>Burkholderia</taxon>
        <taxon>Burkholderia cepacia complex</taxon>
    </lineage>
</organism>
<dbReference type="EMBL" id="PVGH01000053">
    <property type="protein sequence ID" value="PRF61217.1"/>
    <property type="molecule type" value="Genomic_DNA"/>
</dbReference>
<comment type="caution">
    <text evidence="1">The sequence shown here is derived from an EMBL/GenBank/DDBJ whole genome shotgun (WGS) entry which is preliminary data.</text>
</comment>
<accession>A0A2S9MR53</accession>
<evidence type="ECO:0000313" key="1">
    <source>
        <dbReference type="EMBL" id="PRF61217.1"/>
    </source>
</evidence>
<proteinExistence type="predicted"/>
<reference evidence="1 2" key="1">
    <citation type="submission" date="2018-03" db="EMBL/GenBank/DDBJ databases">
        <authorList>
            <person name="Keele B.F."/>
        </authorList>
    </citation>
    <scope>NUCLEOTIDE SEQUENCE [LARGE SCALE GENOMIC DNA]</scope>
    <source>
        <strain evidence="1 2">AU19729</strain>
    </source>
</reference>
<sequence>MGAEALLGIPDAEVGRLFKTHLMRVIGVASALNMDVSSIREEDEKQSNRTKRRGWEFPGLSDCSAANIERYSLVLQGKLLPIGDFCQASGITERRLSKDVASGRLFSVEFEGEPYYPAFVLSDLVDRKDFARVVRRLGESSGWSKWRFFTTPINSLTPLQLLMRKEVKRVLTAAEDLEEQ</sequence>
<dbReference type="AlphaFoldDB" id="A0A2S9MR53"/>
<dbReference type="Proteomes" id="UP000238982">
    <property type="component" value="Unassembled WGS sequence"/>
</dbReference>
<protein>
    <submittedName>
        <fullName evidence="1">Uncharacterized protein</fullName>
    </submittedName>
</protein>
<gene>
    <name evidence="1" type="ORF">C6Q15_12990</name>
</gene>
<name>A0A2S9MR53_9BURK</name>